<comment type="subcellular location">
    <subcellularLocation>
        <location evidence="13">Cell membrane</location>
        <topology evidence="13">Multi-pass membrane protein</topology>
    </subcellularLocation>
    <subcellularLocation>
        <location evidence="1">Membrane</location>
        <topology evidence="1">Multi-pass membrane protein</topology>
    </subcellularLocation>
</comment>
<feature type="transmembrane region" description="Helical" evidence="13">
    <location>
        <begin position="381"/>
        <end position="402"/>
    </location>
</feature>
<keyword evidence="7 13" id="KW-0812">Transmembrane</keyword>
<evidence type="ECO:0000259" key="14">
    <source>
        <dbReference type="Pfam" id="PF02705"/>
    </source>
</evidence>
<keyword evidence="5" id="KW-0997">Cell inner membrane</keyword>
<dbReference type="HAMAP" id="MF_01522">
    <property type="entry name" value="Kup"/>
    <property type="match status" value="1"/>
</dbReference>
<dbReference type="InterPro" id="IPR023051">
    <property type="entry name" value="Kup"/>
</dbReference>
<dbReference type="Pfam" id="PF02705">
    <property type="entry name" value="K_trans"/>
    <property type="match status" value="1"/>
</dbReference>
<comment type="function">
    <text evidence="13">Transport of potassium into the cell. Likely operates as a K(+):H(+) symporter.</text>
</comment>
<dbReference type="GO" id="GO:0015293">
    <property type="term" value="F:symporter activity"/>
    <property type="evidence" value="ECO:0007669"/>
    <property type="project" value="UniProtKB-UniRule"/>
</dbReference>
<dbReference type="KEGG" id="pphr:APZ00_14615"/>
<keyword evidence="4 13" id="KW-1003">Cell membrane</keyword>
<evidence type="ECO:0000256" key="12">
    <source>
        <dbReference type="ARBA" id="ARBA00023136"/>
    </source>
</evidence>
<dbReference type="STRING" id="121719.APZ00_14615"/>
<evidence type="ECO:0000256" key="10">
    <source>
        <dbReference type="ARBA" id="ARBA00022989"/>
    </source>
</evidence>
<feature type="transmembrane region" description="Helical" evidence="13">
    <location>
        <begin position="185"/>
        <end position="206"/>
    </location>
</feature>
<keyword evidence="17" id="KW-1185">Reference proteome</keyword>
<feature type="transmembrane region" description="Helical" evidence="13">
    <location>
        <begin position="354"/>
        <end position="375"/>
    </location>
</feature>
<sequence length="639" mass="67901">MTPSDGPLEGEASLPQHHLPKSGHGMLMLGAAGVVYGDIGTSPIYALRETLRAATNGGTVPPTSTEIIGSLSIIVWALTVIVTLKYALIVLRAGNKGEGGTLSLAILAQSAAGRMRLVVVSLGVIGAALFFGDAVITPAISVLSAVEGFELTVPAVEDYIIPITAGILIALFAVQRYGTGRVSAVFGPVMLIWFACLAAAGAGHVMDDPAILRALNPLEAVAFAQAHTGVALAVAGAAFLAVTGAEALYVDLGHFGRKPIIHTWFVLVFPALVINYLGQGAYLLKTGGSISQPLFEMMPAWGQTPLVVLATVATVIASQAVISGAFSMARQAAQLHLLPRLTVIHTSETQSGQIYLPQVNWLLLAGVLALVLGFGSSDAIAAAYGIAISGQMLVTTLLLALVMRGVWGWPLPTVLLVTLIFAAIDATFLTANMLKFLDGGWVSIFMAAVLLAVMTIWTRGSRKLFEKTRRMEIPLADLAASLEKSPPHRVPGTAIFMTGDQESAPTSLLHSLKHYKVLHQQNLIMTVKTQPVPHVEEEDRVEITPLNGDFKLLTVNFGYMEDPNIPRALKACRKQGIKFDIMSTSFFLSRRTLIPAAAPPLTSLTKRVFIQLARNAADTTSFFRLPTGRVVEIGTQVVI</sequence>
<accession>A0A0U3PLL6</accession>
<dbReference type="InterPro" id="IPR053951">
    <property type="entry name" value="K_trans_N"/>
</dbReference>
<feature type="transmembrane region" description="Helical" evidence="13">
    <location>
        <begin position="159"/>
        <end position="178"/>
    </location>
</feature>
<keyword evidence="8 13" id="KW-0769">Symport</keyword>
<organism evidence="16 17">
    <name type="scientific">Pannonibacter phragmitetus</name>
    <dbReference type="NCBI Taxonomy" id="121719"/>
    <lineage>
        <taxon>Bacteria</taxon>
        <taxon>Pseudomonadati</taxon>
        <taxon>Pseudomonadota</taxon>
        <taxon>Alphaproteobacteria</taxon>
        <taxon>Hyphomicrobiales</taxon>
        <taxon>Stappiaceae</taxon>
        <taxon>Pannonibacter</taxon>
    </lineage>
</organism>
<comment type="similarity">
    <text evidence="2 13">Belongs to the HAK/KUP transporter (TC 2.A.72) family.</text>
</comment>
<feature type="transmembrane region" description="Helical" evidence="13">
    <location>
        <begin position="226"/>
        <end position="249"/>
    </location>
</feature>
<evidence type="ECO:0000256" key="6">
    <source>
        <dbReference type="ARBA" id="ARBA00022538"/>
    </source>
</evidence>
<dbReference type="GO" id="GO:0005886">
    <property type="term" value="C:plasma membrane"/>
    <property type="evidence" value="ECO:0007669"/>
    <property type="project" value="UniProtKB-SubCell"/>
</dbReference>
<dbReference type="eggNOG" id="COG3158">
    <property type="taxonomic scope" value="Bacteria"/>
</dbReference>
<feature type="transmembrane region" description="Helical" evidence="13">
    <location>
        <begin position="261"/>
        <end position="284"/>
    </location>
</feature>
<feature type="transmembrane region" description="Helical" evidence="13">
    <location>
        <begin position="304"/>
        <end position="326"/>
    </location>
</feature>
<feature type="transmembrane region" description="Helical" evidence="13">
    <location>
        <begin position="440"/>
        <end position="460"/>
    </location>
</feature>
<evidence type="ECO:0000256" key="7">
    <source>
        <dbReference type="ARBA" id="ARBA00022692"/>
    </source>
</evidence>
<evidence type="ECO:0000313" key="16">
    <source>
        <dbReference type="EMBL" id="ALV28141.1"/>
    </source>
</evidence>
<evidence type="ECO:0000313" key="17">
    <source>
        <dbReference type="Proteomes" id="UP000064921"/>
    </source>
</evidence>
<evidence type="ECO:0000256" key="1">
    <source>
        <dbReference type="ARBA" id="ARBA00004141"/>
    </source>
</evidence>
<reference evidence="16 17" key="1">
    <citation type="submission" date="2015-10" db="EMBL/GenBank/DDBJ databases">
        <title>The world's first case of liver abscess caused by Pannonibacter phragmitetus.</title>
        <authorList>
            <person name="Ming D."/>
            <person name="Wang M."/>
            <person name="Zhou Y."/>
            <person name="Jiang T."/>
            <person name="Hu S."/>
        </authorList>
    </citation>
    <scope>NUCLEOTIDE SEQUENCE [LARGE SCALE GENOMIC DNA]</scope>
    <source>
        <strain evidence="16 17">31801</strain>
    </source>
</reference>
<evidence type="ECO:0000256" key="13">
    <source>
        <dbReference type="HAMAP-Rule" id="MF_01522"/>
    </source>
</evidence>
<dbReference type="AlphaFoldDB" id="A0A0U3PLL6"/>
<evidence type="ECO:0000256" key="4">
    <source>
        <dbReference type="ARBA" id="ARBA00022475"/>
    </source>
</evidence>
<keyword evidence="3 13" id="KW-0813">Transport</keyword>
<evidence type="ECO:0000256" key="3">
    <source>
        <dbReference type="ARBA" id="ARBA00022448"/>
    </source>
</evidence>
<protein>
    <recommendedName>
        <fullName evidence="13">Probable potassium transport system protein Kup</fullName>
    </recommendedName>
</protein>
<keyword evidence="10 13" id="KW-1133">Transmembrane helix</keyword>
<dbReference type="EMBL" id="CP013068">
    <property type="protein sequence ID" value="ALV28141.1"/>
    <property type="molecule type" value="Genomic_DNA"/>
</dbReference>
<feature type="transmembrane region" description="Helical" evidence="13">
    <location>
        <begin position="67"/>
        <end position="88"/>
    </location>
</feature>
<dbReference type="Pfam" id="PF22776">
    <property type="entry name" value="K_trans_C"/>
    <property type="match status" value="1"/>
</dbReference>
<evidence type="ECO:0000256" key="8">
    <source>
        <dbReference type="ARBA" id="ARBA00022847"/>
    </source>
</evidence>
<evidence type="ECO:0000256" key="9">
    <source>
        <dbReference type="ARBA" id="ARBA00022958"/>
    </source>
</evidence>
<keyword evidence="12 13" id="KW-0472">Membrane</keyword>
<feature type="domain" description="K+ potassium transporter integral membrane" evidence="14">
    <location>
        <begin position="27"/>
        <end position="479"/>
    </location>
</feature>
<comment type="catalytic activity">
    <reaction evidence="13">
        <text>K(+)(in) + H(+)(in) = K(+)(out) + H(+)(out)</text>
        <dbReference type="Rhea" id="RHEA:28490"/>
        <dbReference type="ChEBI" id="CHEBI:15378"/>
        <dbReference type="ChEBI" id="CHEBI:29103"/>
    </reaction>
</comment>
<dbReference type="GO" id="GO:0015079">
    <property type="term" value="F:potassium ion transmembrane transporter activity"/>
    <property type="evidence" value="ECO:0007669"/>
    <property type="project" value="UniProtKB-UniRule"/>
</dbReference>
<feature type="domain" description="K+ potassium transporter C-terminal" evidence="15">
    <location>
        <begin position="491"/>
        <end position="639"/>
    </location>
</feature>
<evidence type="ECO:0000256" key="11">
    <source>
        <dbReference type="ARBA" id="ARBA00023065"/>
    </source>
</evidence>
<dbReference type="InterPro" id="IPR003855">
    <property type="entry name" value="K+_transporter"/>
</dbReference>
<keyword evidence="9 13" id="KW-0630">Potassium</keyword>
<evidence type="ECO:0000256" key="5">
    <source>
        <dbReference type="ARBA" id="ARBA00022519"/>
    </source>
</evidence>
<dbReference type="RefSeq" id="WP_058899380.1">
    <property type="nucleotide sequence ID" value="NZ_CP013068.1"/>
</dbReference>
<keyword evidence="6 13" id="KW-0633">Potassium transport</keyword>
<dbReference type="Proteomes" id="UP000064921">
    <property type="component" value="Chromosome"/>
</dbReference>
<proteinExistence type="inferred from homology"/>
<dbReference type="PANTHER" id="PTHR30540:SF79">
    <property type="entry name" value="LOW AFFINITY POTASSIUM TRANSPORT SYSTEM PROTEIN KUP"/>
    <property type="match status" value="1"/>
</dbReference>
<evidence type="ECO:0000256" key="2">
    <source>
        <dbReference type="ARBA" id="ARBA00007019"/>
    </source>
</evidence>
<feature type="transmembrane region" description="Helical" evidence="13">
    <location>
        <begin position="117"/>
        <end position="139"/>
    </location>
</feature>
<dbReference type="InterPro" id="IPR053952">
    <property type="entry name" value="K_trans_C"/>
</dbReference>
<gene>
    <name evidence="16" type="primary">trkD</name>
    <name evidence="13" type="synonym">kup</name>
    <name evidence="16" type="ORF">APZ00_14615</name>
</gene>
<keyword evidence="11 13" id="KW-0406">Ion transport</keyword>
<feature type="transmembrane region" description="Helical" evidence="13">
    <location>
        <begin position="414"/>
        <end position="434"/>
    </location>
</feature>
<dbReference type="PANTHER" id="PTHR30540">
    <property type="entry name" value="OSMOTIC STRESS POTASSIUM TRANSPORTER"/>
    <property type="match status" value="1"/>
</dbReference>
<name>A0A0U3PLL6_9HYPH</name>
<evidence type="ECO:0000259" key="15">
    <source>
        <dbReference type="Pfam" id="PF22776"/>
    </source>
</evidence>